<protein>
    <submittedName>
        <fullName evidence="2">Uncharacterized protein</fullName>
    </submittedName>
</protein>
<evidence type="ECO:0000256" key="1">
    <source>
        <dbReference type="SAM" id="Phobius"/>
    </source>
</evidence>
<reference evidence="2" key="1">
    <citation type="journal article" date="2006" name="Science">
        <title>The genome of black cottonwood, Populus trichocarpa (Torr. &amp; Gray).</title>
        <authorList>
            <person name="Tuskan G.A."/>
            <person name="Difazio S."/>
            <person name="Jansson S."/>
            <person name="Bohlmann J."/>
            <person name="Grigoriev I."/>
            <person name="Hellsten U."/>
            <person name="Putnam N."/>
            <person name="Ralph S."/>
            <person name="Rombauts S."/>
            <person name="Salamov A."/>
            <person name="Schein J."/>
            <person name="Sterck L."/>
            <person name="Aerts A."/>
            <person name="Bhalerao R.R."/>
            <person name="Bhalerao R.P."/>
            <person name="Blaudez D."/>
            <person name="Boerjan W."/>
            <person name="Brun A."/>
            <person name="Brunner A."/>
            <person name="Busov V."/>
            <person name="Campbell M."/>
            <person name="Carlson J."/>
            <person name="Chalot M."/>
            <person name="Chapman J."/>
            <person name="Chen G.L."/>
            <person name="Cooper D."/>
            <person name="Coutinho P.M."/>
            <person name="Couturier J."/>
            <person name="Covert S."/>
            <person name="Cronk Q."/>
            <person name="Cunningham R."/>
            <person name="Davis J."/>
            <person name="Degroeve S."/>
            <person name="Dejardin A."/>
            <person name="Depamphilis C."/>
            <person name="Detter J."/>
            <person name="Dirks B."/>
            <person name="Dubchak I."/>
            <person name="Duplessis S."/>
            <person name="Ehlting J."/>
            <person name="Ellis B."/>
            <person name="Gendler K."/>
            <person name="Goodstein D."/>
            <person name="Gribskov M."/>
            <person name="Grimwood J."/>
            <person name="Groover A."/>
            <person name="Gunter L."/>
            <person name="Hamberger B."/>
            <person name="Heinze B."/>
            <person name="Helariutta Y."/>
            <person name="Henrissat B."/>
            <person name="Holligan D."/>
            <person name="Holt R."/>
            <person name="Huang W."/>
            <person name="Islam-Faridi N."/>
            <person name="Jones S."/>
            <person name="Jones-Rhoades M."/>
            <person name="Jorgensen R."/>
            <person name="Joshi C."/>
            <person name="Kangasjarvi J."/>
            <person name="Karlsson J."/>
            <person name="Kelleher C."/>
            <person name="Kirkpatrick R."/>
            <person name="Kirst M."/>
            <person name="Kohler A."/>
            <person name="Kalluri U."/>
            <person name="Larimer F."/>
            <person name="Leebens-Mack J."/>
            <person name="Leple J.C."/>
            <person name="Locascio P."/>
            <person name="Lou Y."/>
            <person name="Lucas S."/>
            <person name="Martin F."/>
            <person name="Montanini B."/>
            <person name="Napoli C."/>
            <person name="Nelson D.R."/>
            <person name="Nelson C."/>
            <person name="Nieminen K."/>
            <person name="Nilsson O."/>
            <person name="Pereda V."/>
            <person name="Peter G."/>
            <person name="Philippe R."/>
            <person name="Pilate G."/>
            <person name="Poliakov A."/>
            <person name="Razumovskaya J."/>
            <person name="Richardson P."/>
            <person name="Rinaldi C."/>
            <person name="Ritland K."/>
            <person name="Rouze P."/>
            <person name="Ryaboy D."/>
            <person name="Schmutz J."/>
            <person name="Schrader J."/>
            <person name="Segerman B."/>
            <person name="Shin H."/>
            <person name="Siddiqui A."/>
            <person name="Sterky F."/>
            <person name="Terry A."/>
            <person name="Tsai C.J."/>
            <person name="Uberbacher E."/>
            <person name="Unneberg P."/>
            <person name="Vahala J."/>
            <person name="Wall K."/>
            <person name="Wessler S."/>
            <person name="Yang G."/>
            <person name="Yin T."/>
            <person name="Douglas C."/>
            <person name="Marra M."/>
            <person name="Sandberg G."/>
            <person name="Van de Peer Y."/>
            <person name="Rokhsar D."/>
        </authorList>
    </citation>
    <scope>NUCLEOTIDE SEQUENCE [LARGE SCALE GENOMIC DNA]</scope>
    <source>
        <strain evidence="2">Nisqually-1</strain>
    </source>
</reference>
<organism evidence="2">
    <name type="scientific">Populus trichocarpa</name>
    <name type="common">Western balsam poplar</name>
    <name type="synonym">Populus balsamifera subsp. trichocarpa</name>
    <dbReference type="NCBI Taxonomy" id="3694"/>
    <lineage>
        <taxon>Eukaryota</taxon>
        <taxon>Viridiplantae</taxon>
        <taxon>Streptophyta</taxon>
        <taxon>Embryophyta</taxon>
        <taxon>Tracheophyta</taxon>
        <taxon>Spermatophyta</taxon>
        <taxon>Magnoliopsida</taxon>
        <taxon>eudicotyledons</taxon>
        <taxon>Gunneridae</taxon>
        <taxon>Pentapetalae</taxon>
        <taxon>rosids</taxon>
        <taxon>fabids</taxon>
        <taxon>Malpighiales</taxon>
        <taxon>Salicaceae</taxon>
        <taxon>Saliceae</taxon>
        <taxon>Populus</taxon>
    </lineage>
</organism>
<name>A0A2K1R972_POPTR</name>
<evidence type="ECO:0000313" key="2">
    <source>
        <dbReference type="EMBL" id="PNS23825.1"/>
    </source>
</evidence>
<accession>A0A2K1R972</accession>
<sequence>METVVKLWLANYLLSSPLLLLLLSFVPVPAVCFLLPADFEMTKETTMKMSVYCGYRLLSLFFVFAGIKRWQGQSILVCVYAALFLPCSACYFFLYFCAPLYFFLCFPSPCVFVLLSVPLRSRRW</sequence>
<feature type="transmembrane region" description="Helical" evidence="1">
    <location>
        <begin position="100"/>
        <end position="119"/>
    </location>
</feature>
<reference evidence="2" key="2">
    <citation type="submission" date="2017-07" db="EMBL/GenBank/DDBJ databases">
        <title>WGS assembly of Populus trichocarpa.</title>
        <authorList>
            <person name="Tuskan G."/>
            <person name="Difazio S."/>
            <person name="Jansson S."/>
            <person name="Bohlmann J."/>
            <person name="Grigoriev I."/>
            <person name="Hellsten U."/>
            <person name="Putnam N."/>
            <person name="Ralph S."/>
            <person name="Rombauts S."/>
            <person name="Salamov A."/>
            <person name="Schein J."/>
            <person name="Sterck L."/>
            <person name="Aerts A."/>
            <person name="Bhalerao R."/>
            <person name="Bhalerao R."/>
            <person name="Blaudez D."/>
            <person name="Boerjan W."/>
            <person name="Brun A."/>
            <person name="Brunner A."/>
            <person name="Busov V."/>
            <person name="Campbell M."/>
            <person name="Carlson J."/>
            <person name="Chalot M."/>
            <person name="Chapman J."/>
            <person name="Chen G."/>
            <person name="Cooper D."/>
            <person name="Coutinho P."/>
            <person name="Couturier J."/>
            <person name="Covert S."/>
            <person name="Cronk Q."/>
            <person name="Cunningham R."/>
            <person name="Davis J."/>
            <person name="Degroeve S."/>
            <person name="Dejardin A."/>
            <person name="Depamphilis C."/>
            <person name="Detter J."/>
            <person name="Dirks B."/>
            <person name="Dubchak I."/>
            <person name="Duplessis S."/>
            <person name="Ehlting J."/>
            <person name="Ellis B."/>
            <person name="Gendler K."/>
            <person name="Goodstein D."/>
            <person name="Gribskov M."/>
            <person name="Grimwood J."/>
            <person name="Groover A."/>
            <person name="Gunter L."/>
            <person name="Hamberger B."/>
            <person name="Heinze B."/>
            <person name="Helariutta Y."/>
            <person name="Henrissat B."/>
            <person name="Holligan D."/>
            <person name="Holt R."/>
            <person name="Huang W."/>
            <person name="Islam-Faridi N."/>
            <person name="Jones S."/>
            <person name="Jones-Rhoades M."/>
            <person name="Jorgensen R."/>
            <person name="Joshi C."/>
            <person name="Kangasjarvi J."/>
            <person name="Karlsson J."/>
            <person name="Kelleher C."/>
            <person name="Kirkpatrick R."/>
            <person name="Kirst M."/>
            <person name="Kohler A."/>
            <person name="Kalluri U."/>
            <person name="Larimer F."/>
            <person name="Leebens-Mack J."/>
            <person name="Leple J."/>
            <person name="Locascio P."/>
            <person name="Lou Y."/>
            <person name="Lucas S."/>
            <person name="Martin F."/>
            <person name="Montanini B."/>
            <person name="Napoli C."/>
            <person name="Nelson D."/>
            <person name="Nelson C."/>
            <person name="Nieminen K."/>
            <person name="Nilsson O."/>
            <person name="Pereda V."/>
            <person name="Peter G."/>
            <person name="Philippe R."/>
            <person name="Pilate G."/>
            <person name="Poliakov A."/>
            <person name="Razumovskaya J."/>
            <person name="Richardson P."/>
            <person name="Rinaldi C."/>
            <person name="Ritland K."/>
            <person name="Rouze P."/>
            <person name="Ryaboy D."/>
            <person name="Schmutz J."/>
            <person name="Schrader J."/>
            <person name="Segerman B."/>
            <person name="Shin H."/>
            <person name="Siddiqui A."/>
            <person name="Sterky F."/>
            <person name="Terry A."/>
            <person name="Tsai C."/>
            <person name="Uberbacher E."/>
            <person name="Unneberg P."/>
            <person name="Vahala J."/>
            <person name="Wall K."/>
            <person name="Wessler S."/>
            <person name="Yang G."/>
            <person name="Yin T."/>
            <person name="Douglas C."/>
            <person name="Marra M."/>
            <person name="Sandberg G."/>
            <person name="Van De Peer Y."/>
            <person name="Rokhsar D."/>
        </authorList>
    </citation>
    <scope>NUCLEOTIDE SEQUENCE</scope>
    <source>
        <strain evidence="2">Nisqually-1</strain>
    </source>
</reference>
<keyword evidence="1" id="KW-1133">Transmembrane helix</keyword>
<dbReference type="EMBL" id="KZ623354">
    <property type="protein sequence ID" value="PNS23825.1"/>
    <property type="molecule type" value="Genomic_DNA"/>
</dbReference>
<keyword evidence="1" id="KW-0812">Transmembrane</keyword>
<feature type="transmembrane region" description="Helical" evidence="1">
    <location>
        <begin position="12"/>
        <end position="37"/>
    </location>
</feature>
<keyword evidence="1" id="KW-0472">Membrane</keyword>
<dbReference type="InParanoid" id="A0A2K1R972"/>
<dbReference type="AlphaFoldDB" id="A0A2K1R972"/>
<feature type="transmembrane region" description="Helical" evidence="1">
    <location>
        <begin position="49"/>
        <end position="67"/>
    </location>
</feature>
<feature type="transmembrane region" description="Helical" evidence="1">
    <location>
        <begin position="74"/>
        <end position="94"/>
    </location>
</feature>
<gene>
    <name evidence="2" type="ORF">POPTR_T036000</name>
</gene>
<proteinExistence type="predicted"/>